<dbReference type="InterPro" id="IPR020843">
    <property type="entry name" value="ER"/>
</dbReference>
<dbReference type="PANTHER" id="PTHR48106">
    <property type="entry name" value="QUINONE OXIDOREDUCTASE PIG3-RELATED"/>
    <property type="match status" value="1"/>
</dbReference>
<dbReference type="InterPro" id="IPR036291">
    <property type="entry name" value="NAD(P)-bd_dom_sf"/>
</dbReference>
<dbReference type="Gene3D" id="3.90.180.10">
    <property type="entry name" value="Medium-chain alcohol dehydrogenases, catalytic domain"/>
    <property type="match status" value="1"/>
</dbReference>
<evidence type="ECO:0000313" key="4">
    <source>
        <dbReference type="EMBL" id="MDI3405219.1"/>
    </source>
</evidence>
<name>A0ABT6SB86_9ACTN</name>
<evidence type="ECO:0000313" key="5">
    <source>
        <dbReference type="Proteomes" id="UP001223978"/>
    </source>
</evidence>
<protein>
    <submittedName>
        <fullName evidence="4">Zinc-binding dehydrogenase</fullName>
    </submittedName>
</protein>
<dbReference type="Pfam" id="PF00107">
    <property type="entry name" value="ADH_zinc_N"/>
    <property type="match status" value="1"/>
</dbReference>
<evidence type="ECO:0000256" key="2">
    <source>
        <dbReference type="ARBA" id="ARBA00023002"/>
    </source>
</evidence>
<evidence type="ECO:0000259" key="3">
    <source>
        <dbReference type="SMART" id="SM00829"/>
    </source>
</evidence>
<accession>A0ABT6SB86</accession>
<dbReference type="InterPro" id="IPR013149">
    <property type="entry name" value="ADH-like_C"/>
</dbReference>
<organism evidence="4 5">
    <name type="scientific">Streptomyces cavernicola</name>
    <dbReference type="NCBI Taxonomy" id="3043613"/>
    <lineage>
        <taxon>Bacteria</taxon>
        <taxon>Bacillati</taxon>
        <taxon>Actinomycetota</taxon>
        <taxon>Actinomycetes</taxon>
        <taxon>Kitasatosporales</taxon>
        <taxon>Streptomycetaceae</taxon>
        <taxon>Streptomyces</taxon>
    </lineage>
</organism>
<dbReference type="InterPro" id="IPR013154">
    <property type="entry name" value="ADH-like_N"/>
</dbReference>
<dbReference type="Proteomes" id="UP001223978">
    <property type="component" value="Unassembled WGS sequence"/>
</dbReference>
<comment type="caution">
    <text evidence="4">The sequence shown here is derived from an EMBL/GenBank/DDBJ whole genome shotgun (WGS) entry which is preliminary data.</text>
</comment>
<keyword evidence="1" id="KW-0521">NADP</keyword>
<reference evidence="4 5" key="1">
    <citation type="submission" date="2023-05" db="EMBL/GenBank/DDBJ databases">
        <title>Draft genome sequence of Streptomyces sp. B-S-A6 isolated from a cave soil in Thailand.</title>
        <authorList>
            <person name="Chamroensaksri N."/>
            <person name="Muangham S."/>
        </authorList>
    </citation>
    <scope>NUCLEOTIDE SEQUENCE [LARGE SCALE GENOMIC DNA]</scope>
    <source>
        <strain evidence="4 5">B-S-A6</strain>
    </source>
</reference>
<feature type="domain" description="Enoyl reductase (ER)" evidence="3">
    <location>
        <begin position="10"/>
        <end position="321"/>
    </location>
</feature>
<dbReference type="SMART" id="SM00829">
    <property type="entry name" value="PKS_ER"/>
    <property type="match status" value="1"/>
</dbReference>
<dbReference type="PROSITE" id="PS01162">
    <property type="entry name" value="QOR_ZETA_CRYSTAL"/>
    <property type="match status" value="1"/>
</dbReference>
<dbReference type="EMBL" id="JASCIQ010000014">
    <property type="protein sequence ID" value="MDI3405219.1"/>
    <property type="molecule type" value="Genomic_DNA"/>
</dbReference>
<gene>
    <name evidence="4" type="ORF">QIS96_15500</name>
</gene>
<dbReference type="SUPFAM" id="SSF50129">
    <property type="entry name" value="GroES-like"/>
    <property type="match status" value="1"/>
</dbReference>
<dbReference type="InterPro" id="IPR011032">
    <property type="entry name" value="GroES-like_sf"/>
</dbReference>
<evidence type="ECO:0000256" key="1">
    <source>
        <dbReference type="ARBA" id="ARBA00022857"/>
    </source>
</evidence>
<proteinExistence type="predicted"/>
<dbReference type="RefSeq" id="WP_282543163.1">
    <property type="nucleotide sequence ID" value="NZ_JASCIQ010000014.1"/>
</dbReference>
<keyword evidence="2" id="KW-0560">Oxidoreductase</keyword>
<keyword evidence="5" id="KW-1185">Reference proteome</keyword>
<dbReference type="Gene3D" id="3.40.50.720">
    <property type="entry name" value="NAD(P)-binding Rossmann-like Domain"/>
    <property type="match status" value="1"/>
</dbReference>
<sequence>MRAIQVEAFGGPEVLLIAEVPDAVAGPGQAVVRPAAVDVIYLDTLLRSGWGGGYFPIEPPYVPGGGGAGTVTAVGEGVDAGLVGRQVVARAASGAYAEQFVAPVDELVEVPDGVSATDAAALVHDGVTALSLARTGKIAPGEWVLVAAAAGGAGSLLVQLARDAGAHVVAAARGERKLALARELGADVVLDYSEPDWQQRVREATGGAGVDLAFDGAGGALGRAVFETVAEGGRFLTYGTADGGLTEIAPAAAEARGVRVVNTLEAGPHTPAVVRELLGEALSLTAQGRIRPAIGATYPLERAVDAHTSLEGRATVGKSLLTTA</sequence>
<dbReference type="SUPFAM" id="SSF51735">
    <property type="entry name" value="NAD(P)-binding Rossmann-fold domains"/>
    <property type="match status" value="1"/>
</dbReference>
<dbReference type="InterPro" id="IPR002364">
    <property type="entry name" value="Quin_OxRdtase/zeta-crystal_CS"/>
</dbReference>
<dbReference type="PANTHER" id="PTHR48106:SF13">
    <property type="entry name" value="QUINONE OXIDOREDUCTASE-RELATED"/>
    <property type="match status" value="1"/>
</dbReference>
<dbReference type="Pfam" id="PF08240">
    <property type="entry name" value="ADH_N"/>
    <property type="match status" value="1"/>
</dbReference>